<keyword evidence="3" id="KW-1185">Reference proteome</keyword>
<feature type="region of interest" description="Disordered" evidence="1">
    <location>
        <begin position="162"/>
        <end position="222"/>
    </location>
</feature>
<dbReference type="Proteomes" id="UP000554965">
    <property type="component" value="Unassembled WGS sequence"/>
</dbReference>
<reference evidence="2 3" key="1">
    <citation type="submission" date="2017-10" db="EMBL/GenBank/DDBJ databases">
        <authorList>
            <consortium name="Urmite Genomes"/>
        </authorList>
    </citation>
    <scope>NUCLEOTIDE SEQUENCE [LARGE SCALE GENOMIC DNA]</scope>
    <source>
        <strain evidence="2 3">FB-527</strain>
    </source>
</reference>
<organism evidence="2 3">
    <name type="scientific">Mycobacterium simulans</name>
    <dbReference type="NCBI Taxonomy" id="627089"/>
    <lineage>
        <taxon>Bacteria</taxon>
        <taxon>Bacillati</taxon>
        <taxon>Actinomycetota</taxon>
        <taxon>Actinomycetes</taxon>
        <taxon>Mycobacteriales</taxon>
        <taxon>Mycobacteriaceae</taxon>
        <taxon>Mycobacterium</taxon>
    </lineage>
</organism>
<dbReference type="EMBL" id="OCTY01000002">
    <property type="protein sequence ID" value="SOJ54716.1"/>
    <property type="molecule type" value="Genomic_DNA"/>
</dbReference>
<feature type="compositionally biased region" description="Low complexity" evidence="1">
    <location>
        <begin position="112"/>
        <end position="123"/>
    </location>
</feature>
<feature type="region of interest" description="Disordered" evidence="1">
    <location>
        <begin position="45"/>
        <end position="64"/>
    </location>
</feature>
<name>A0A7Z7IL65_9MYCO</name>
<dbReference type="AlphaFoldDB" id="A0A7Z7IL65"/>
<evidence type="ECO:0000313" key="2">
    <source>
        <dbReference type="EMBL" id="SOJ54716.1"/>
    </source>
</evidence>
<evidence type="ECO:0000256" key="1">
    <source>
        <dbReference type="SAM" id="MobiDB-lite"/>
    </source>
</evidence>
<comment type="caution">
    <text evidence="2">The sequence shown here is derived from an EMBL/GenBank/DDBJ whole genome shotgun (WGS) entry which is preliminary data.</text>
</comment>
<protein>
    <submittedName>
        <fullName evidence="2">Uncharacterized protein</fullName>
    </submittedName>
</protein>
<accession>A0A7Z7IL65</accession>
<sequence>MYALGRSGRRGQRNARRRRGATGLAADRLCEKCPRTAFRGHHLPRGAVQVRAEQDSRRGRPTVSIHGQRLSRLLARLPLLLRPSHPRIPGLQSRPRLRHPDRRQDQCRGSIAPRAAAPLLAARNRGAGHQHRSLPTRRGPLRTDAGHHRSPRRIRYIVLHPDQGHPAAPRPATHRRCGPTGLGIGGGVAGGRRPASAPGRRTRHADTAGAFRTDQGDPQRRP</sequence>
<evidence type="ECO:0000313" key="3">
    <source>
        <dbReference type="Proteomes" id="UP000554965"/>
    </source>
</evidence>
<feature type="region of interest" description="Disordered" evidence="1">
    <location>
        <begin position="83"/>
        <end position="149"/>
    </location>
</feature>
<feature type="compositionally biased region" description="Gly residues" evidence="1">
    <location>
        <begin position="180"/>
        <end position="190"/>
    </location>
</feature>
<proteinExistence type="predicted"/>
<feature type="compositionally biased region" description="Basic residues" evidence="1">
    <location>
        <begin position="126"/>
        <end position="135"/>
    </location>
</feature>
<feature type="compositionally biased region" description="Basic residues" evidence="1">
    <location>
        <begin position="7"/>
        <end position="20"/>
    </location>
</feature>
<feature type="region of interest" description="Disordered" evidence="1">
    <location>
        <begin position="1"/>
        <end position="23"/>
    </location>
</feature>
<gene>
    <name evidence="2" type="ORF">MSIMFB_02209</name>
</gene>